<dbReference type="GO" id="GO:0032259">
    <property type="term" value="P:methylation"/>
    <property type="evidence" value="ECO:0007669"/>
    <property type="project" value="UniProtKB-KW"/>
</dbReference>
<dbReference type="GO" id="GO:0008168">
    <property type="term" value="F:methyltransferase activity"/>
    <property type="evidence" value="ECO:0007669"/>
    <property type="project" value="UniProtKB-KW"/>
</dbReference>
<dbReference type="Proteomes" id="UP000317257">
    <property type="component" value="Unassembled WGS sequence"/>
</dbReference>
<evidence type="ECO:0000313" key="5">
    <source>
        <dbReference type="Proteomes" id="UP000317257"/>
    </source>
</evidence>
<organism evidence="2 4">
    <name type="scientific">Metarhizium rileyi (strain RCEF 4871)</name>
    <name type="common">Nomuraea rileyi</name>
    <dbReference type="NCBI Taxonomy" id="1649241"/>
    <lineage>
        <taxon>Eukaryota</taxon>
        <taxon>Fungi</taxon>
        <taxon>Dikarya</taxon>
        <taxon>Ascomycota</taxon>
        <taxon>Pezizomycotina</taxon>
        <taxon>Sordariomycetes</taxon>
        <taxon>Hypocreomycetidae</taxon>
        <taxon>Hypocreales</taxon>
        <taxon>Clavicipitaceae</taxon>
        <taxon>Metarhizium</taxon>
    </lineage>
</organism>
<dbReference type="Pfam" id="PF13489">
    <property type="entry name" value="Methyltransf_23"/>
    <property type="match status" value="1"/>
</dbReference>
<dbReference type="AlphaFoldDB" id="A0A162JGJ7"/>
<comment type="caution">
    <text evidence="2">The sequence shown here is derived from an EMBL/GenBank/DDBJ whole genome shotgun (WGS) entry which is preliminary data.</text>
</comment>
<keyword evidence="4" id="KW-1185">Reference proteome</keyword>
<accession>A0A5C6G9X3</accession>
<dbReference type="EMBL" id="AZHC01000015">
    <property type="protein sequence ID" value="OAA41743.1"/>
    <property type="molecule type" value="Genomic_DNA"/>
</dbReference>
<accession>A0A162JGJ7</accession>
<evidence type="ECO:0000313" key="4">
    <source>
        <dbReference type="Proteomes" id="UP000243498"/>
    </source>
</evidence>
<evidence type="ECO:0000313" key="2">
    <source>
        <dbReference type="EMBL" id="OAA41743.1"/>
    </source>
</evidence>
<proteinExistence type="predicted"/>
<dbReference type="OrthoDB" id="3647at2759"/>
<dbReference type="InterPro" id="IPR029063">
    <property type="entry name" value="SAM-dependent_MTases_sf"/>
</dbReference>
<dbReference type="EMBL" id="SBHS01000018">
    <property type="protein sequence ID" value="TWU73468.1"/>
    <property type="molecule type" value="Genomic_DNA"/>
</dbReference>
<dbReference type="SUPFAM" id="SSF53335">
    <property type="entry name" value="S-adenosyl-L-methionine-dependent methyltransferases"/>
    <property type="match status" value="1"/>
</dbReference>
<keyword evidence="1" id="KW-0808">Transferase</keyword>
<sequence>MFDTPWVAALTAQISQELQNNFHWINEVRSSRNEKTKMLDYACGNGVVSRALASRIQTARGIDISSGMAKQYDLVARESSFSHEKMHAIQGDLLDAAATPSPELDSEEYKKFDFAIMSLALHHVDHVDGMIRRLAERLDEGGVLVIVDWVDGSEGSKRAAQMGHTHHGHGANHMGFKEQDLRERFEKAGLGNWGWRLFGEPSRVPGAVGGTQQGFLARGTKGK</sequence>
<dbReference type="STRING" id="1081105.A0A162JGJ7"/>
<dbReference type="PANTHER" id="PTHR43861:SF3">
    <property type="entry name" value="PUTATIVE (AFU_ORTHOLOGUE AFUA_2G14390)-RELATED"/>
    <property type="match status" value="1"/>
</dbReference>
<dbReference type="PANTHER" id="PTHR43861">
    <property type="entry name" value="TRANS-ACONITATE 2-METHYLTRANSFERASE-RELATED"/>
    <property type="match status" value="1"/>
</dbReference>
<evidence type="ECO:0000256" key="1">
    <source>
        <dbReference type="ARBA" id="ARBA00022679"/>
    </source>
</evidence>
<evidence type="ECO:0000313" key="3">
    <source>
        <dbReference type="EMBL" id="TWU73468.1"/>
    </source>
</evidence>
<gene>
    <name evidence="3" type="ORF">ED733_005132</name>
    <name evidence="2" type="ORF">NOR_05251</name>
</gene>
<reference evidence="2 4" key="1">
    <citation type="journal article" date="2016" name="Genome Biol. Evol.">
        <title>Divergent and convergent evolution of fungal pathogenicity.</title>
        <authorList>
            <person name="Shang Y."/>
            <person name="Xiao G."/>
            <person name="Zheng P."/>
            <person name="Cen K."/>
            <person name="Zhan S."/>
            <person name="Wang C."/>
        </authorList>
    </citation>
    <scope>NUCLEOTIDE SEQUENCE [LARGE SCALE GENOMIC DNA]</scope>
    <source>
        <strain evidence="2 4">RCEF 4871</strain>
    </source>
</reference>
<keyword evidence="2" id="KW-0489">Methyltransferase</keyword>
<dbReference type="Gene3D" id="3.40.50.150">
    <property type="entry name" value="Vaccinia Virus protein VP39"/>
    <property type="match status" value="1"/>
</dbReference>
<name>A0A162JGJ7_METRR</name>
<reference evidence="5" key="2">
    <citation type="submission" date="2018-12" db="EMBL/GenBank/DDBJ databases">
        <title>The complete genome of Metarhizium rileyi, a key fungal pathogen of Lepidoptera.</title>
        <authorList>
            <person name="Binneck E."/>
            <person name="Lastra C.C.L."/>
            <person name="Sosa-Gomez D.R."/>
        </authorList>
    </citation>
    <scope>NUCLEOTIDE SEQUENCE [LARGE SCALE GENOMIC DNA]</scope>
    <source>
        <strain evidence="5">Cep018-CH2</strain>
    </source>
</reference>
<dbReference type="OMA" id="WRWCSER"/>
<dbReference type="CDD" id="cd02440">
    <property type="entry name" value="AdoMet_MTases"/>
    <property type="match status" value="1"/>
</dbReference>
<protein>
    <submittedName>
        <fullName evidence="2">Methyltransferase type 12</fullName>
    </submittedName>
</protein>
<dbReference type="Proteomes" id="UP000243498">
    <property type="component" value="Unassembled WGS sequence"/>
</dbReference>
<reference evidence="3" key="3">
    <citation type="journal article" date="2019" name="Microbiol. Resour. Announc.">
        <title>Genome Sequence of Metarhizium rileyi, a Microbial Control Agent for Lepidoptera.</title>
        <authorList>
            <person name="Binneck E."/>
            <person name="Lastra C.C.L."/>
            <person name="Sosa-Gomez D.R."/>
        </authorList>
    </citation>
    <scope>NUCLEOTIDE SEQUENCE</scope>
    <source>
        <strain evidence="3">Cep018-CH2</strain>
    </source>
</reference>